<comment type="caution">
    <text evidence="1">The sequence shown here is derived from an EMBL/GenBank/DDBJ whole genome shotgun (WGS) entry which is preliminary data.</text>
</comment>
<keyword evidence="2" id="KW-1185">Reference proteome</keyword>
<dbReference type="Proteomes" id="UP001596004">
    <property type="component" value="Unassembled WGS sequence"/>
</dbReference>
<dbReference type="RefSeq" id="WP_380835789.1">
    <property type="nucleotide sequence ID" value="NZ_JBHSFP010000001.1"/>
</dbReference>
<evidence type="ECO:0000313" key="2">
    <source>
        <dbReference type="Proteomes" id="UP001596004"/>
    </source>
</evidence>
<proteinExistence type="predicted"/>
<protein>
    <recommendedName>
        <fullName evidence="3">TnsA endonuclease N-terminal domain-containing protein</fullName>
    </recommendedName>
</protein>
<gene>
    <name evidence="1" type="ORF">ACFO60_01110</name>
</gene>
<evidence type="ECO:0000313" key="1">
    <source>
        <dbReference type="EMBL" id="MFC4529344.1"/>
    </source>
</evidence>
<dbReference type="EMBL" id="JBHSFP010000001">
    <property type="protein sequence ID" value="MFC4529344.1"/>
    <property type="molecule type" value="Genomic_DNA"/>
</dbReference>
<sequence>MGIPDPDIERSKLARAGREWFAQLMLASLLIGDRPARMNTPYAICPQGRVLLDLLDPNHRAGGSQPTVYWEFKLDALRPGQQNRWPDLALRWPDRVLLVELKTETGSVRERQVDEYLQLGLHHYPDAFVDLLYITRDRVPSSPSGLPERAQYATTTWAQVADAIRSSWIDADADGRLHASRFATWLKADLLAGKPWRTETPVVTSMPVTATGQVDEMAQAMDLATQVQTDQRQRAVPGVFATKNEADDFRDVLQKELVRRAASGDVRVDHVRAWVWTRSSLGTALTDGGKASGVEVRLSYYRSPHA</sequence>
<evidence type="ECO:0008006" key="3">
    <source>
        <dbReference type="Google" id="ProtNLM"/>
    </source>
</evidence>
<organism evidence="1 2">
    <name type="scientific">Sphaerisporangium dianthi</name>
    <dbReference type="NCBI Taxonomy" id="1436120"/>
    <lineage>
        <taxon>Bacteria</taxon>
        <taxon>Bacillati</taxon>
        <taxon>Actinomycetota</taxon>
        <taxon>Actinomycetes</taxon>
        <taxon>Streptosporangiales</taxon>
        <taxon>Streptosporangiaceae</taxon>
        <taxon>Sphaerisporangium</taxon>
    </lineage>
</organism>
<name>A0ABV9C8C6_9ACTN</name>
<accession>A0ABV9C8C6</accession>
<reference evidence="2" key="1">
    <citation type="journal article" date="2019" name="Int. J. Syst. Evol. Microbiol.">
        <title>The Global Catalogue of Microorganisms (GCM) 10K type strain sequencing project: providing services to taxonomists for standard genome sequencing and annotation.</title>
        <authorList>
            <consortium name="The Broad Institute Genomics Platform"/>
            <consortium name="The Broad Institute Genome Sequencing Center for Infectious Disease"/>
            <person name="Wu L."/>
            <person name="Ma J."/>
        </authorList>
    </citation>
    <scope>NUCLEOTIDE SEQUENCE [LARGE SCALE GENOMIC DNA]</scope>
    <source>
        <strain evidence="2">CGMCC 4.7132</strain>
    </source>
</reference>